<dbReference type="PANTHER" id="PTHR24287">
    <property type="entry name" value="P450, PUTATIVE (EUROFUNG)-RELATED"/>
    <property type="match status" value="1"/>
</dbReference>
<gene>
    <name evidence="11" type="ORF">FA15DRAFT_672295</name>
</gene>
<keyword evidence="10" id="KW-1133">Transmembrane helix</keyword>
<comment type="cofactor">
    <cofactor evidence="1 8">
        <name>heme</name>
        <dbReference type="ChEBI" id="CHEBI:30413"/>
    </cofactor>
</comment>
<name>A0A5C3KN57_COPMA</name>
<dbReference type="Gene3D" id="1.10.630.10">
    <property type="entry name" value="Cytochrome P450"/>
    <property type="match status" value="1"/>
</dbReference>
<dbReference type="GO" id="GO:0005506">
    <property type="term" value="F:iron ion binding"/>
    <property type="evidence" value="ECO:0007669"/>
    <property type="project" value="InterPro"/>
</dbReference>
<evidence type="ECO:0000256" key="10">
    <source>
        <dbReference type="SAM" id="Phobius"/>
    </source>
</evidence>
<evidence type="ECO:0000256" key="5">
    <source>
        <dbReference type="ARBA" id="ARBA00023002"/>
    </source>
</evidence>
<accession>A0A5C3KN57</accession>
<evidence type="ECO:0000256" key="1">
    <source>
        <dbReference type="ARBA" id="ARBA00001971"/>
    </source>
</evidence>
<reference evidence="11 12" key="1">
    <citation type="journal article" date="2019" name="Nat. Ecol. Evol.">
        <title>Megaphylogeny resolves global patterns of mushroom evolution.</title>
        <authorList>
            <person name="Varga T."/>
            <person name="Krizsan K."/>
            <person name="Foldi C."/>
            <person name="Dima B."/>
            <person name="Sanchez-Garcia M."/>
            <person name="Sanchez-Ramirez S."/>
            <person name="Szollosi G.J."/>
            <person name="Szarkandi J.G."/>
            <person name="Papp V."/>
            <person name="Albert L."/>
            <person name="Andreopoulos W."/>
            <person name="Angelini C."/>
            <person name="Antonin V."/>
            <person name="Barry K.W."/>
            <person name="Bougher N.L."/>
            <person name="Buchanan P."/>
            <person name="Buyck B."/>
            <person name="Bense V."/>
            <person name="Catcheside P."/>
            <person name="Chovatia M."/>
            <person name="Cooper J."/>
            <person name="Damon W."/>
            <person name="Desjardin D."/>
            <person name="Finy P."/>
            <person name="Geml J."/>
            <person name="Haridas S."/>
            <person name="Hughes K."/>
            <person name="Justo A."/>
            <person name="Karasinski D."/>
            <person name="Kautmanova I."/>
            <person name="Kiss B."/>
            <person name="Kocsube S."/>
            <person name="Kotiranta H."/>
            <person name="LaButti K.M."/>
            <person name="Lechner B.E."/>
            <person name="Liimatainen K."/>
            <person name="Lipzen A."/>
            <person name="Lukacs Z."/>
            <person name="Mihaltcheva S."/>
            <person name="Morgado L.N."/>
            <person name="Niskanen T."/>
            <person name="Noordeloos M.E."/>
            <person name="Ohm R.A."/>
            <person name="Ortiz-Santana B."/>
            <person name="Ovrebo C."/>
            <person name="Racz N."/>
            <person name="Riley R."/>
            <person name="Savchenko A."/>
            <person name="Shiryaev A."/>
            <person name="Soop K."/>
            <person name="Spirin V."/>
            <person name="Szebenyi C."/>
            <person name="Tomsovsky M."/>
            <person name="Tulloss R.E."/>
            <person name="Uehling J."/>
            <person name="Grigoriev I.V."/>
            <person name="Vagvolgyi C."/>
            <person name="Papp T."/>
            <person name="Martin F.M."/>
            <person name="Miettinen O."/>
            <person name="Hibbett D.S."/>
            <person name="Nagy L.G."/>
        </authorList>
    </citation>
    <scope>NUCLEOTIDE SEQUENCE [LARGE SCALE GENOMIC DNA]</scope>
    <source>
        <strain evidence="11 12">CBS 121175</strain>
    </source>
</reference>
<sequence length="580" mass="66307">MDVSPGRRYIFELLPSLILPPLVTYGAVYALEQRQFLAAPTWVVVAAVALSKPLHLVMKVYYKRFSDMVKARKLGARVVPRVKEPWPYFAGISLLKDLSEMFRNGYVGDILEEWSKTYGHAFQVHILMDSQVWTTEPDHIKALLSTQFDNFEKGESGIYRNEALLGKGVFNSDGEIWRFHRNMTRPFFSRDKISDFELIDSYMDTTLAIAKQRLSEGYAIDFQDLVTKFALDSSCSFLFGVGMDCLSAGLAYPANSGRQNSREFTDHPSNAFADSFDSALYELVECTLLGNDWPLREIFGDRVLPKKKIVDQFIEPIVQRALEQRKGRDETEKSECLLQELLSQTQDLTLLKDELLNLLVAGKDSTSTTLTFAVYNLTQHPDITAKLRQEVFDKVGESRAPTFENIKEMKYLRAFINGKLTALFSLSTWIYWRFVEVFRLYPPVPFNERTSNKDTVLNTKSGSNPLFVPAGTLVQYSVYLMHRRKDLWGPDANIFDPDRFLDERLHKYLTPNPFIFLPFNAGPRICLGQQFAYNEISFCLVRILQQFSKFTLDLGAQPSESLPKKEWAAAEGVKGTDKIT</sequence>
<keyword evidence="3 8" id="KW-0349">Heme</keyword>
<keyword evidence="5 9" id="KW-0560">Oxidoreductase</keyword>
<dbReference type="AlphaFoldDB" id="A0A5C3KN57"/>
<keyword evidence="7 9" id="KW-0503">Monooxygenase</keyword>
<dbReference type="GO" id="GO:0016705">
    <property type="term" value="F:oxidoreductase activity, acting on paired donors, with incorporation or reduction of molecular oxygen"/>
    <property type="evidence" value="ECO:0007669"/>
    <property type="project" value="InterPro"/>
</dbReference>
<feature type="transmembrane region" description="Helical" evidence="10">
    <location>
        <begin position="37"/>
        <end position="62"/>
    </location>
</feature>
<dbReference type="InterPro" id="IPR036396">
    <property type="entry name" value="Cyt_P450_sf"/>
</dbReference>
<comment type="similarity">
    <text evidence="2 9">Belongs to the cytochrome P450 family.</text>
</comment>
<dbReference type="PROSITE" id="PS00086">
    <property type="entry name" value="CYTOCHROME_P450"/>
    <property type="match status" value="1"/>
</dbReference>
<protein>
    <submittedName>
        <fullName evidence="11">Cytochrome P450 monooxygenase pc-3</fullName>
    </submittedName>
</protein>
<keyword evidence="6 8" id="KW-0408">Iron</keyword>
<dbReference type="GO" id="GO:0004497">
    <property type="term" value="F:monooxygenase activity"/>
    <property type="evidence" value="ECO:0007669"/>
    <property type="project" value="UniProtKB-KW"/>
</dbReference>
<dbReference type="PRINTS" id="PR00385">
    <property type="entry name" value="P450"/>
</dbReference>
<feature type="binding site" description="axial binding residue" evidence="8">
    <location>
        <position position="526"/>
    </location>
    <ligand>
        <name>heme</name>
        <dbReference type="ChEBI" id="CHEBI:30413"/>
    </ligand>
    <ligandPart>
        <name>Fe</name>
        <dbReference type="ChEBI" id="CHEBI:18248"/>
    </ligandPart>
</feature>
<evidence type="ECO:0000256" key="6">
    <source>
        <dbReference type="ARBA" id="ARBA00023004"/>
    </source>
</evidence>
<dbReference type="GO" id="GO:0020037">
    <property type="term" value="F:heme binding"/>
    <property type="evidence" value="ECO:0007669"/>
    <property type="project" value="InterPro"/>
</dbReference>
<evidence type="ECO:0000256" key="7">
    <source>
        <dbReference type="ARBA" id="ARBA00023033"/>
    </source>
</evidence>
<evidence type="ECO:0000313" key="12">
    <source>
        <dbReference type="Proteomes" id="UP000307440"/>
    </source>
</evidence>
<organism evidence="11 12">
    <name type="scientific">Coprinopsis marcescibilis</name>
    <name type="common">Agaric fungus</name>
    <name type="synonym">Psathyrella marcescibilis</name>
    <dbReference type="NCBI Taxonomy" id="230819"/>
    <lineage>
        <taxon>Eukaryota</taxon>
        <taxon>Fungi</taxon>
        <taxon>Dikarya</taxon>
        <taxon>Basidiomycota</taxon>
        <taxon>Agaricomycotina</taxon>
        <taxon>Agaricomycetes</taxon>
        <taxon>Agaricomycetidae</taxon>
        <taxon>Agaricales</taxon>
        <taxon>Agaricineae</taxon>
        <taxon>Psathyrellaceae</taxon>
        <taxon>Coprinopsis</taxon>
    </lineage>
</organism>
<keyword evidence="4 8" id="KW-0479">Metal-binding</keyword>
<evidence type="ECO:0000313" key="11">
    <source>
        <dbReference type="EMBL" id="TFK21754.1"/>
    </source>
</evidence>
<proteinExistence type="inferred from homology"/>
<dbReference type="OrthoDB" id="1470350at2759"/>
<dbReference type="PRINTS" id="PR00463">
    <property type="entry name" value="EP450I"/>
</dbReference>
<evidence type="ECO:0000256" key="9">
    <source>
        <dbReference type="RuleBase" id="RU000461"/>
    </source>
</evidence>
<dbReference type="InterPro" id="IPR002401">
    <property type="entry name" value="Cyt_P450_E_grp-I"/>
</dbReference>
<dbReference type="InterPro" id="IPR001128">
    <property type="entry name" value="Cyt_P450"/>
</dbReference>
<dbReference type="PANTHER" id="PTHR24287:SF1">
    <property type="entry name" value="P450, PUTATIVE (EUROFUNG)-RELATED"/>
    <property type="match status" value="1"/>
</dbReference>
<dbReference type="Pfam" id="PF00067">
    <property type="entry name" value="p450"/>
    <property type="match status" value="2"/>
</dbReference>
<keyword evidence="10" id="KW-0472">Membrane</keyword>
<evidence type="ECO:0000256" key="3">
    <source>
        <dbReference type="ARBA" id="ARBA00022617"/>
    </source>
</evidence>
<dbReference type="InterPro" id="IPR017972">
    <property type="entry name" value="Cyt_P450_CS"/>
</dbReference>
<feature type="transmembrane region" description="Helical" evidence="10">
    <location>
        <begin position="9"/>
        <end position="31"/>
    </location>
</feature>
<keyword evidence="10" id="KW-0812">Transmembrane</keyword>
<evidence type="ECO:0000256" key="2">
    <source>
        <dbReference type="ARBA" id="ARBA00010617"/>
    </source>
</evidence>
<dbReference type="EMBL" id="ML210259">
    <property type="protein sequence ID" value="TFK21754.1"/>
    <property type="molecule type" value="Genomic_DNA"/>
</dbReference>
<keyword evidence="12" id="KW-1185">Reference proteome</keyword>
<dbReference type="STRING" id="230819.A0A5C3KN57"/>
<dbReference type="Proteomes" id="UP000307440">
    <property type="component" value="Unassembled WGS sequence"/>
</dbReference>
<evidence type="ECO:0000256" key="8">
    <source>
        <dbReference type="PIRSR" id="PIRSR602401-1"/>
    </source>
</evidence>
<dbReference type="InterPro" id="IPR047146">
    <property type="entry name" value="Cyt_P450_E_CYP52_fungi"/>
</dbReference>
<evidence type="ECO:0000256" key="4">
    <source>
        <dbReference type="ARBA" id="ARBA00022723"/>
    </source>
</evidence>
<dbReference type="SUPFAM" id="SSF48264">
    <property type="entry name" value="Cytochrome P450"/>
    <property type="match status" value="1"/>
</dbReference>